<dbReference type="Gene3D" id="3.90.1200.10">
    <property type="match status" value="1"/>
</dbReference>
<evidence type="ECO:0000256" key="5">
    <source>
        <dbReference type="ARBA" id="ARBA00023128"/>
    </source>
</evidence>
<comment type="similarity">
    <text evidence="2">Belongs to the AIM9 family.</text>
</comment>
<reference evidence="9" key="2">
    <citation type="journal article" date="2023" name="IMA Fungus">
        <title>Comparative genomic study of the Penicillium genus elucidates a diverse pangenome and 15 lateral gene transfer events.</title>
        <authorList>
            <person name="Petersen C."/>
            <person name="Sorensen T."/>
            <person name="Nielsen M.R."/>
            <person name="Sondergaard T.E."/>
            <person name="Sorensen J.L."/>
            <person name="Fitzpatrick D.A."/>
            <person name="Frisvad J.C."/>
            <person name="Nielsen K.L."/>
        </authorList>
    </citation>
    <scope>NUCLEOTIDE SEQUENCE</scope>
    <source>
        <strain evidence="9">IBT 22155</strain>
    </source>
</reference>
<feature type="region of interest" description="Disordered" evidence="7">
    <location>
        <begin position="1"/>
        <end position="26"/>
    </location>
</feature>
<keyword evidence="4" id="KW-0809">Transit peptide</keyword>
<dbReference type="OrthoDB" id="2831558at2759"/>
<dbReference type="Proteomes" id="UP001149079">
    <property type="component" value="Unassembled WGS sequence"/>
</dbReference>
<protein>
    <recommendedName>
        <fullName evidence="3">Altered inheritance of mitochondria protein 9, mitochondrial</fullName>
    </recommendedName>
    <alternativeName>
        <fullName evidence="6">Found in mitochondrial proteome protein 29</fullName>
    </alternativeName>
</protein>
<dbReference type="Pfam" id="PF01636">
    <property type="entry name" value="APH"/>
    <property type="match status" value="1"/>
</dbReference>
<evidence type="ECO:0000256" key="2">
    <source>
        <dbReference type="ARBA" id="ARBA00005543"/>
    </source>
</evidence>
<evidence type="ECO:0000256" key="3">
    <source>
        <dbReference type="ARBA" id="ARBA00016197"/>
    </source>
</evidence>
<dbReference type="InterPro" id="IPR002575">
    <property type="entry name" value="Aminoglycoside_PTrfase"/>
</dbReference>
<evidence type="ECO:0000313" key="9">
    <source>
        <dbReference type="EMBL" id="KAJ5120633.1"/>
    </source>
</evidence>
<sequence>MQRNYIFPEEDLPEADGPSPYQRHLSSSRTMIRFPRSLWEVGNRKVHGKPRGPYFFQNMRFFSHFRPDGLQRTGRNPEFYLERQHGPEQRIPEEDLYRYTRHRWLELEKRYLKFNLQQLLDIAIDVCDGAQYCTRITKCVEGLHNKAFILKMDNGSEVFAKLPNPNAGPAHFSVASEVATRELLRDVFDIPIPRVLSWSSDAANNLVEAEYIIEEKAPGVRLGSVWNRWPRQLKLQLITQVVDIEKKLTTITFDKHGCIYFKEDLRSLVGEAEDIHTQSGGSDVLERFSIGPLTTNELWSGTRRNMNLDRGPWKHALEYTRAIGHNEMMWIKTHAVPRQNYYRPNQNEEVPEDGISLLEKYMNVSSYLVPQPSDKPSSANVLWHPDLHLDNIFVDPDTCRITRIVDWQSACVAPLFYQSGVPRMCRHPGPVREGWVVPGRPEEFESLSKDEQKQVDDDLESETIHKYYEAQVYKRAPLHWAVLQQPATSILRKPVWLVTGVWENRDLFFLREALMNITAHWSEFFPNTPCPIDFSSEDIELQSKEEENINGVGRMLLLFREQAVLPVDGMVDPEDYDLARENSRKFKDTFIGLAKDEEEKELFRNLWPY</sequence>
<evidence type="ECO:0000256" key="6">
    <source>
        <dbReference type="ARBA" id="ARBA00031849"/>
    </source>
</evidence>
<dbReference type="GeneID" id="81409935"/>
<keyword evidence="10" id="KW-1185">Reference proteome</keyword>
<evidence type="ECO:0000256" key="1">
    <source>
        <dbReference type="ARBA" id="ARBA00004173"/>
    </source>
</evidence>
<comment type="caution">
    <text evidence="9">The sequence shown here is derived from an EMBL/GenBank/DDBJ whole genome shotgun (WGS) entry which is preliminary data.</text>
</comment>
<dbReference type="InterPro" id="IPR011009">
    <property type="entry name" value="Kinase-like_dom_sf"/>
</dbReference>
<keyword evidence="5" id="KW-0496">Mitochondrion</keyword>
<comment type="subcellular location">
    <subcellularLocation>
        <location evidence="1">Mitochondrion</location>
    </subcellularLocation>
</comment>
<dbReference type="GO" id="GO:0005739">
    <property type="term" value="C:mitochondrion"/>
    <property type="evidence" value="ECO:0007669"/>
    <property type="project" value="UniProtKB-SubCell"/>
</dbReference>
<name>A0A9W9GHJ0_9EURO</name>
<dbReference type="RefSeq" id="XP_056517137.1">
    <property type="nucleotide sequence ID" value="XM_056670764.1"/>
</dbReference>
<proteinExistence type="inferred from homology"/>
<gene>
    <name evidence="9" type="ORF">N7515_010021</name>
</gene>
<dbReference type="EMBL" id="JAPQKL010000008">
    <property type="protein sequence ID" value="KAJ5120633.1"/>
    <property type="molecule type" value="Genomic_DNA"/>
</dbReference>
<reference evidence="9" key="1">
    <citation type="submission" date="2022-11" db="EMBL/GenBank/DDBJ databases">
        <authorList>
            <person name="Petersen C."/>
        </authorList>
    </citation>
    <scope>NUCLEOTIDE SEQUENCE</scope>
    <source>
        <strain evidence="9">IBT 22155</strain>
    </source>
</reference>
<organism evidence="9 10">
    <name type="scientific">Penicillium bovifimosum</name>
    <dbReference type="NCBI Taxonomy" id="126998"/>
    <lineage>
        <taxon>Eukaryota</taxon>
        <taxon>Fungi</taxon>
        <taxon>Dikarya</taxon>
        <taxon>Ascomycota</taxon>
        <taxon>Pezizomycotina</taxon>
        <taxon>Eurotiomycetes</taxon>
        <taxon>Eurotiomycetidae</taxon>
        <taxon>Eurotiales</taxon>
        <taxon>Aspergillaceae</taxon>
        <taxon>Penicillium</taxon>
    </lineage>
</organism>
<evidence type="ECO:0000256" key="7">
    <source>
        <dbReference type="SAM" id="MobiDB-lite"/>
    </source>
</evidence>
<evidence type="ECO:0000313" key="10">
    <source>
        <dbReference type="Proteomes" id="UP001149079"/>
    </source>
</evidence>
<evidence type="ECO:0000256" key="4">
    <source>
        <dbReference type="ARBA" id="ARBA00022946"/>
    </source>
</evidence>
<dbReference type="InterPro" id="IPR051035">
    <property type="entry name" value="Mito_inheritance_9"/>
</dbReference>
<dbReference type="SUPFAM" id="SSF56112">
    <property type="entry name" value="Protein kinase-like (PK-like)"/>
    <property type="match status" value="1"/>
</dbReference>
<feature type="domain" description="Aminoglycoside phosphotransferase" evidence="8">
    <location>
        <begin position="373"/>
        <end position="417"/>
    </location>
</feature>
<evidence type="ECO:0000259" key="8">
    <source>
        <dbReference type="Pfam" id="PF01636"/>
    </source>
</evidence>
<dbReference type="PANTHER" id="PTHR36091">
    <property type="entry name" value="ALTERED INHERITANCE OF MITOCHONDRIA PROTEIN 9, MITOCHONDRIAL"/>
    <property type="match status" value="1"/>
</dbReference>
<dbReference type="PANTHER" id="PTHR36091:SF1">
    <property type="entry name" value="ALTERED INHERITANCE OF MITOCHONDRIA PROTEIN 9, MITOCHONDRIAL"/>
    <property type="match status" value="1"/>
</dbReference>
<accession>A0A9W9GHJ0</accession>
<dbReference type="AlphaFoldDB" id="A0A9W9GHJ0"/>